<dbReference type="AlphaFoldDB" id="A0A0F9DWU4"/>
<gene>
    <name evidence="1" type="ORF">LCGC14_2227350</name>
</gene>
<protein>
    <submittedName>
        <fullName evidence="1">Uncharacterized protein</fullName>
    </submittedName>
</protein>
<proteinExistence type="predicted"/>
<organism evidence="1">
    <name type="scientific">marine sediment metagenome</name>
    <dbReference type="NCBI Taxonomy" id="412755"/>
    <lineage>
        <taxon>unclassified sequences</taxon>
        <taxon>metagenomes</taxon>
        <taxon>ecological metagenomes</taxon>
    </lineage>
</organism>
<name>A0A0F9DWU4_9ZZZZ</name>
<accession>A0A0F9DWU4</accession>
<sequence>MAKEPAQVPGSIGASDLYTIGEIKRRLGISSWAMWRARRNGLKVYRIDRCRYVLGKDYIDYVEVAGKLSKRMTR</sequence>
<reference evidence="1" key="1">
    <citation type="journal article" date="2015" name="Nature">
        <title>Complex archaea that bridge the gap between prokaryotes and eukaryotes.</title>
        <authorList>
            <person name="Spang A."/>
            <person name="Saw J.H."/>
            <person name="Jorgensen S.L."/>
            <person name="Zaremba-Niedzwiedzka K."/>
            <person name="Martijn J."/>
            <person name="Lind A.E."/>
            <person name="van Eijk R."/>
            <person name="Schleper C."/>
            <person name="Guy L."/>
            <person name="Ettema T.J."/>
        </authorList>
    </citation>
    <scope>NUCLEOTIDE SEQUENCE</scope>
</reference>
<dbReference type="EMBL" id="LAZR01029892">
    <property type="protein sequence ID" value="KKL58241.1"/>
    <property type="molecule type" value="Genomic_DNA"/>
</dbReference>
<comment type="caution">
    <text evidence="1">The sequence shown here is derived from an EMBL/GenBank/DDBJ whole genome shotgun (WGS) entry which is preliminary data.</text>
</comment>
<evidence type="ECO:0000313" key="1">
    <source>
        <dbReference type="EMBL" id="KKL58241.1"/>
    </source>
</evidence>